<protein>
    <recommendedName>
        <fullName evidence="4">Gustatory receptor</fullName>
    </recommendedName>
</protein>
<evidence type="ECO:0000313" key="2">
    <source>
        <dbReference type="EMBL" id="KAK7453503.1"/>
    </source>
</evidence>
<feature type="transmembrane region" description="Helical" evidence="1">
    <location>
        <begin position="132"/>
        <end position="153"/>
    </location>
</feature>
<evidence type="ECO:0000256" key="1">
    <source>
        <dbReference type="SAM" id="Phobius"/>
    </source>
</evidence>
<evidence type="ECO:0008006" key="4">
    <source>
        <dbReference type="Google" id="ProtNLM"/>
    </source>
</evidence>
<keyword evidence="1" id="KW-0472">Membrane</keyword>
<keyword evidence="1" id="KW-0812">Transmembrane</keyword>
<keyword evidence="3" id="KW-1185">Reference proteome</keyword>
<feature type="transmembrane region" description="Helical" evidence="1">
    <location>
        <begin position="50"/>
        <end position="79"/>
    </location>
</feature>
<comment type="caution">
    <text evidence="2">The sequence shown here is derived from an EMBL/GenBank/DDBJ whole genome shotgun (WGS) entry which is preliminary data.</text>
</comment>
<dbReference type="EMBL" id="JBANRG010000026">
    <property type="protein sequence ID" value="KAK7453503.1"/>
    <property type="molecule type" value="Genomic_DNA"/>
</dbReference>
<feature type="transmembrane region" description="Helical" evidence="1">
    <location>
        <begin position="99"/>
        <end position="120"/>
    </location>
</feature>
<feature type="transmembrane region" description="Helical" evidence="1">
    <location>
        <begin position="250"/>
        <end position="268"/>
    </location>
</feature>
<reference evidence="2 3" key="1">
    <citation type="submission" date="2024-01" db="EMBL/GenBank/DDBJ databases">
        <title>A draft genome for the cacao thread blight pathogen Marasmiellus scandens.</title>
        <authorList>
            <person name="Baruah I.K."/>
            <person name="Leung J."/>
            <person name="Bukari Y."/>
            <person name="Amoako-Attah I."/>
            <person name="Meinhardt L.W."/>
            <person name="Bailey B.A."/>
            <person name="Cohen S.P."/>
        </authorList>
    </citation>
    <scope>NUCLEOTIDE SEQUENCE [LARGE SCALE GENOMIC DNA]</scope>
    <source>
        <strain evidence="2 3">GH-19</strain>
    </source>
</reference>
<organism evidence="2 3">
    <name type="scientific">Marasmiellus scandens</name>
    <dbReference type="NCBI Taxonomy" id="2682957"/>
    <lineage>
        <taxon>Eukaryota</taxon>
        <taxon>Fungi</taxon>
        <taxon>Dikarya</taxon>
        <taxon>Basidiomycota</taxon>
        <taxon>Agaricomycotina</taxon>
        <taxon>Agaricomycetes</taxon>
        <taxon>Agaricomycetidae</taxon>
        <taxon>Agaricales</taxon>
        <taxon>Marasmiineae</taxon>
        <taxon>Omphalotaceae</taxon>
        <taxon>Marasmiellus</taxon>
    </lineage>
</organism>
<feature type="transmembrane region" description="Helical" evidence="1">
    <location>
        <begin position="215"/>
        <end position="238"/>
    </location>
</feature>
<name>A0ABR1J8I1_9AGAR</name>
<proteinExistence type="predicted"/>
<sequence length="294" mass="32982">MDSGVTRGIIAILFILGTEYLVHGMYTIVFLLSLIVLCRRRAKKQANNSVHLVSMVILFVLTTSVVILHSVQIVHIVILNNLNTNDVQFHDQDAVEQNLGLIVFILCLLVNFSSDLIIIYRMYLIWEKKKRIIAAPLIVSFANHVFGFCAVIITVPNLGQLETTRMKNKFEIIFFLVNLLMNLVVTFLNAWRIWNITSKVNGLRDSKMSGRISNAIAIIIESGLVYALALIILLITVLRLPNIPSTLLPVFSPILSSIPTLIIVRAGLGLTVENVEKTTTQTQSSSKFMHRNED</sequence>
<keyword evidence="1" id="KW-1133">Transmembrane helix</keyword>
<gene>
    <name evidence="2" type="ORF">VKT23_011780</name>
</gene>
<accession>A0ABR1J8I1</accession>
<dbReference type="Proteomes" id="UP001498398">
    <property type="component" value="Unassembled WGS sequence"/>
</dbReference>
<evidence type="ECO:0000313" key="3">
    <source>
        <dbReference type="Proteomes" id="UP001498398"/>
    </source>
</evidence>
<feature type="transmembrane region" description="Helical" evidence="1">
    <location>
        <begin position="20"/>
        <end position="38"/>
    </location>
</feature>
<feature type="transmembrane region" description="Helical" evidence="1">
    <location>
        <begin position="173"/>
        <end position="194"/>
    </location>
</feature>